<dbReference type="SMART" id="SM00355">
    <property type="entry name" value="ZnF_C2H2"/>
    <property type="match status" value="10"/>
</dbReference>
<comment type="subcellular location">
    <subcellularLocation>
        <location evidence="1">Nucleus</location>
    </subcellularLocation>
</comment>
<keyword evidence="6" id="KW-0804">Transcription</keyword>
<feature type="domain" description="C2H2-type" evidence="9">
    <location>
        <begin position="343"/>
        <end position="370"/>
    </location>
</feature>
<feature type="domain" description="C2H2-type" evidence="9">
    <location>
        <begin position="286"/>
        <end position="314"/>
    </location>
</feature>
<evidence type="ECO:0000256" key="2">
    <source>
        <dbReference type="ARBA" id="ARBA00022723"/>
    </source>
</evidence>
<evidence type="ECO:0000256" key="8">
    <source>
        <dbReference type="PROSITE-ProRule" id="PRU00042"/>
    </source>
</evidence>
<evidence type="ECO:0000256" key="6">
    <source>
        <dbReference type="ARBA" id="ARBA00023163"/>
    </source>
</evidence>
<gene>
    <name evidence="10" type="ORF">AB6A40_006482</name>
</gene>
<evidence type="ECO:0000256" key="5">
    <source>
        <dbReference type="ARBA" id="ARBA00023015"/>
    </source>
</evidence>
<evidence type="ECO:0000256" key="4">
    <source>
        <dbReference type="ARBA" id="ARBA00022833"/>
    </source>
</evidence>
<dbReference type="Pfam" id="PF00096">
    <property type="entry name" value="zf-C2H2"/>
    <property type="match status" value="2"/>
</dbReference>
<dbReference type="FunFam" id="3.30.160.60:FF:000630">
    <property type="entry name" value="Zinc finger protein 180"/>
    <property type="match status" value="1"/>
</dbReference>
<evidence type="ECO:0000313" key="11">
    <source>
        <dbReference type="Proteomes" id="UP001608902"/>
    </source>
</evidence>
<keyword evidence="5" id="KW-0805">Transcription regulation</keyword>
<feature type="domain" description="C2H2-type" evidence="9">
    <location>
        <begin position="184"/>
        <end position="213"/>
    </location>
</feature>
<dbReference type="InterPro" id="IPR051061">
    <property type="entry name" value="Zinc_finger_trans_reg"/>
</dbReference>
<dbReference type="InterPro" id="IPR036236">
    <property type="entry name" value="Znf_C2H2_sf"/>
</dbReference>
<keyword evidence="2" id="KW-0479">Metal-binding</keyword>
<sequence>MMNMQPTSSKVMAGMHSNISNVLSWVYRSTDSLGGNEQIRFRCLWNDCLGTFPALADLSSHIQCHISFLVQDCTERSMRDLVCLVDGCDLKLVLDAFPRHMQMHLFHASRQQFGLRALMDRADFANISSCGFLMSSHIKYEGGLLDCRWNDCGIIFEDIMSYTEHISKHIDLLGVEDRIRNNSFSCLWQGCEQQFRNKSNLRAHVRHHSGDKVAACPFCGTFFVNNTKMFDHMLRKLTHYSRGGLGANEFLPESSQRSVLTCILCQKIFESQRLLREHCRRHVMYYKCEFCTVTVDSPSALYRHILIVHAKEKPNKCEHCGKFFARISDLARHRAVHSNEPQHICEKCGERFRWRKQLLFHERRHSPNYQPHTHLCHLCDAKYVNGYGLTRHLMKKHGCLIPEGFSRFQYKKCADGFFRLQTKRCLSKRLAKQLGIDSDGISTYPTS</sequence>
<evidence type="ECO:0000256" key="3">
    <source>
        <dbReference type="ARBA" id="ARBA00022771"/>
    </source>
</evidence>
<keyword evidence="11" id="KW-1185">Reference proteome</keyword>
<protein>
    <recommendedName>
        <fullName evidence="9">C2H2-type domain-containing protein</fullName>
    </recommendedName>
</protein>
<dbReference type="PROSITE" id="PS50157">
    <property type="entry name" value="ZINC_FINGER_C2H2_2"/>
    <property type="match status" value="5"/>
</dbReference>
<feature type="domain" description="C2H2-type" evidence="9">
    <location>
        <begin position="260"/>
        <end position="282"/>
    </location>
</feature>
<evidence type="ECO:0000259" key="9">
    <source>
        <dbReference type="PROSITE" id="PS50157"/>
    </source>
</evidence>
<organism evidence="10 11">
    <name type="scientific">Gnathostoma spinigerum</name>
    <dbReference type="NCBI Taxonomy" id="75299"/>
    <lineage>
        <taxon>Eukaryota</taxon>
        <taxon>Metazoa</taxon>
        <taxon>Ecdysozoa</taxon>
        <taxon>Nematoda</taxon>
        <taxon>Chromadorea</taxon>
        <taxon>Rhabditida</taxon>
        <taxon>Spirurina</taxon>
        <taxon>Gnathostomatomorpha</taxon>
        <taxon>Gnathostomatoidea</taxon>
        <taxon>Gnathostomatidae</taxon>
        <taxon>Gnathostoma</taxon>
    </lineage>
</organism>
<evidence type="ECO:0000313" key="10">
    <source>
        <dbReference type="EMBL" id="MFH4979773.1"/>
    </source>
</evidence>
<dbReference type="PANTHER" id="PTHR46179:SF13">
    <property type="entry name" value="C2H2-TYPE DOMAIN-CONTAINING PROTEIN"/>
    <property type="match status" value="1"/>
</dbReference>
<evidence type="ECO:0000256" key="1">
    <source>
        <dbReference type="ARBA" id="ARBA00004123"/>
    </source>
</evidence>
<dbReference type="SUPFAM" id="SSF57667">
    <property type="entry name" value="beta-beta-alpha zinc fingers"/>
    <property type="match status" value="3"/>
</dbReference>
<keyword evidence="3 8" id="KW-0863">Zinc-finger</keyword>
<keyword evidence="7" id="KW-0539">Nucleus</keyword>
<dbReference type="EMBL" id="JBGFUD010004615">
    <property type="protein sequence ID" value="MFH4979773.1"/>
    <property type="molecule type" value="Genomic_DNA"/>
</dbReference>
<dbReference type="InterPro" id="IPR013087">
    <property type="entry name" value="Znf_C2H2_type"/>
</dbReference>
<keyword evidence="4" id="KW-0862">Zinc</keyword>
<comment type="caution">
    <text evidence="10">The sequence shown here is derived from an EMBL/GenBank/DDBJ whole genome shotgun (WGS) entry which is preliminary data.</text>
</comment>
<dbReference type="Gene3D" id="3.30.160.60">
    <property type="entry name" value="Classic Zinc Finger"/>
    <property type="match status" value="4"/>
</dbReference>
<dbReference type="GO" id="GO:0008270">
    <property type="term" value="F:zinc ion binding"/>
    <property type="evidence" value="ECO:0007669"/>
    <property type="project" value="UniProtKB-KW"/>
</dbReference>
<dbReference type="GO" id="GO:0005634">
    <property type="term" value="C:nucleus"/>
    <property type="evidence" value="ECO:0007669"/>
    <property type="project" value="UniProtKB-SubCell"/>
</dbReference>
<dbReference type="Proteomes" id="UP001608902">
    <property type="component" value="Unassembled WGS sequence"/>
</dbReference>
<evidence type="ECO:0000256" key="7">
    <source>
        <dbReference type="ARBA" id="ARBA00023242"/>
    </source>
</evidence>
<proteinExistence type="predicted"/>
<dbReference type="AlphaFoldDB" id="A0ABD6EIQ5"/>
<dbReference type="PROSITE" id="PS00028">
    <property type="entry name" value="ZINC_FINGER_C2H2_1"/>
    <property type="match status" value="8"/>
</dbReference>
<feature type="domain" description="C2H2-type" evidence="9">
    <location>
        <begin position="315"/>
        <end position="342"/>
    </location>
</feature>
<accession>A0ABD6EIQ5</accession>
<reference evidence="10 11" key="1">
    <citation type="submission" date="2024-08" db="EMBL/GenBank/DDBJ databases">
        <title>Gnathostoma spinigerum genome.</title>
        <authorList>
            <person name="Gonzalez-Bertolin B."/>
            <person name="Monzon S."/>
            <person name="Zaballos A."/>
            <person name="Jimenez P."/>
            <person name="Dekumyoy P."/>
            <person name="Varona S."/>
            <person name="Cuesta I."/>
            <person name="Sumanam S."/>
            <person name="Adisakwattana P."/>
            <person name="Gasser R.B."/>
            <person name="Hernandez-Gonzalez A."/>
            <person name="Young N.D."/>
            <person name="Perteguer M.J."/>
        </authorList>
    </citation>
    <scope>NUCLEOTIDE SEQUENCE [LARGE SCALE GENOMIC DNA]</scope>
    <source>
        <strain evidence="10">AL3</strain>
        <tissue evidence="10">Liver</tissue>
    </source>
</reference>
<name>A0ABD6EIQ5_9BILA</name>
<dbReference type="PANTHER" id="PTHR46179">
    <property type="entry name" value="ZINC FINGER PROTEIN"/>
    <property type="match status" value="1"/>
</dbReference>